<proteinExistence type="predicted"/>
<name>A0AAW7IDJ9_9BACI</name>
<evidence type="ECO:0000313" key="1">
    <source>
        <dbReference type="EMBL" id="MDM5454210.1"/>
    </source>
</evidence>
<reference evidence="1" key="1">
    <citation type="submission" date="2023-06" db="EMBL/GenBank/DDBJ databases">
        <title>Comparative genomics of Bacillaceae isolates and their secondary metabolite potential.</title>
        <authorList>
            <person name="Song L."/>
            <person name="Nielsen L.J."/>
            <person name="Mohite O."/>
            <person name="Xu X."/>
            <person name="Weber T."/>
            <person name="Kovacs A.T."/>
        </authorList>
    </citation>
    <scope>NUCLEOTIDE SEQUENCE</scope>
    <source>
        <strain evidence="1">D8_B_37</strain>
    </source>
</reference>
<sequence>MFRFTFINLKRFGRNKDLHEWNVITKNIQADIVVMDLPLLDTTQFKDSLDTFITVLILPDS</sequence>
<comment type="caution">
    <text evidence="1">The sequence shown here is derived from an EMBL/GenBank/DDBJ whole genome shotgun (WGS) entry which is preliminary data.</text>
</comment>
<organism evidence="1 2">
    <name type="scientific">Peribacillus simplex</name>
    <dbReference type="NCBI Taxonomy" id="1478"/>
    <lineage>
        <taxon>Bacteria</taxon>
        <taxon>Bacillati</taxon>
        <taxon>Bacillota</taxon>
        <taxon>Bacilli</taxon>
        <taxon>Bacillales</taxon>
        <taxon>Bacillaceae</taxon>
        <taxon>Peribacillus</taxon>
    </lineage>
</organism>
<accession>A0AAW7IDJ9</accession>
<evidence type="ECO:0000313" key="2">
    <source>
        <dbReference type="Proteomes" id="UP001234602"/>
    </source>
</evidence>
<protein>
    <submittedName>
        <fullName evidence="1">Uncharacterized protein</fullName>
    </submittedName>
</protein>
<dbReference type="EMBL" id="JAUCEY010000008">
    <property type="protein sequence ID" value="MDM5454210.1"/>
    <property type="molecule type" value="Genomic_DNA"/>
</dbReference>
<gene>
    <name evidence="1" type="ORF">QUF89_18945</name>
</gene>
<dbReference type="AlphaFoldDB" id="A0AAW7IDJ9"/>
<dbReference type="Proteomes" id="UP001234602">
    <property type="component" value="Unassembled WGS sequence"/>
</dbReference>